<feature type="transmembrane region" description="Helical" evidence="1">
    <location>
        <begin position="51"/>
        <end position="68"/>
    </location>
</feature>
<feature type="transmembrane region" description="Helical" evidence="1">
    <location>
        <begin position="21"/>
        <end position="39"/>
    </location>
</feature>
<reference evidence="2 3" key="1">
    <citation type="submission" date="2020-08" db="EMBL/GenBank/DDBJ databases">
        <title>Whole genome shotgun sequence of Actinocatenispora thailandica NBRC 105041.</title>
        <authorList>
            <person name="Komaki H."/>
            <person name="Tamura T."/>
        </authorList>
    </citation>
    <scope>NUCLEOTIDE SEQUENCE [LARGE SCALE GENOMIC DNA]</scope>
    <source>
        <strain evidence="2 3">NBRC 105041</strain>
    </source>
</reference>
<name>A0A7R7DJT0_9ACTN</name>
<keyword evidence="1" id="KW-0472">Membrane</keyword>
<keyword evidence="3" id="KW-1185">Reference proteome</keyword>
<evidence type="ECO:0000256" key="1">
    <source>
        <dbReference type="SAM" id="Phobius"/>
    </source>
</evidence>
<dbReference type="EMBL" id="AP023355">
    <property type="protein sequence ID" value="BCJ33025.1"/>
    <property type="molecule type" value="Genomic_DNA"/>
</dbReference>
<proteinExistence type="predicted"/>
<evidence type="ECO:0000313" key="2">
    <source>
        <dbReference type="EMBL" id="BCJ33025.1"/>
    </source>
</evidence>
<dbReference type="Proteomes" id="UP000611640">
    <property type="component" value="Chromosome"/>
</dbReference>
<organism evidence="2 3">
    <name type="scientific">Actinocatenispora thailandica</name>
    <dbReference type="NCBI Taxonomy" id="227318"/>
    <lineage>
        <taxon>Bacteria</taxon>
        <taxon>Bacillati</taxon>
        <taxon>Actinomycetota</taxon>
        <taxon>Actinomycetes</taxon>
        <taxon>Micromonosporales</taxon>
        <taxon>Micromonosporaceae</taxon>
        <taxon>Actinocatenispora</taxon>
    </lineage>
</organism>
<protein>
    <submittedName>
        <fullName evidence="2">Uncharacterized protein</fullName>
    </submittedName>
</protein>
<gene>
    <name evidence="2" type="ORF">Athai_05280</name>
</gene>
<sequence>MPLSIRTRCVPVRPAAPLPRRGMAGWAIGTVAFFAAVGGLPKSWTSAAGDLIPVLLAVFVAAVVPAAAGRNLQRWLTAPYVLGCLAAVTLDVAAFPHGSVPALLVGVLPASGGLLSWSRPRTGRSGPEGETR</sequence>
<keyword evidence="1" id="KW-0812">Transmembrane</keyword>
<dbReference type="AlphaFoldDB" id="A0A7R7DJT0"/>
<accession>A0A7R7DJT0</accession>
<keyword evidence="1" id="KW-1133">Transmembrane helix</keyword>
<evidence type="ECO:0000313" key="3">
    <source>
        <dbReference type="Proteomes" id="UP000611640"/>
    </source>
</evidence>
<dbReference type="RefSeq" id="WP_203959981.1">
    <property type="nucleotide sequence ID" value="NZ_AP023355.1"/>
</dbReference>
<dbReference type="KEGG" id="atl:Athai_05280"/>
<feature type="transmembrane region" description="Helical" evidence="1">
    <location>
        <begin position="75"/>
        <end position="94"/>
    </location>
</feature>
<feature type="transmembrane region" description="Helical" evidence="1">
    <location>
        <begin position="100"/>
        <end position="117"/>
    </location>
</feature>